<dbReference type="Proteomes" id="UP001370348">
    <property type="component" value="Chromosome"/>
</dbReference>
<keyword evidence="2" id="KW-1185">Reference proteome</keyword>
<accession>A0ABZ2LSD7</accession>
<dbReference type="RefSeq" id="WP_394822146.1">
    <property type="nucleotide sequence ID" value="NZ_CP089984.1"/>
</dbReference>
<reference evidence="1 2" key="1">
    <citation type="submission" date="2021-12" db="EMBL/GenBank/DDBJ databases">
        <title>Discovery of the Pendulisporaceae a myxobacterial family with distinct sporulation behavior and unique specialized metabolism.</title>
        <authorList>
            <person name="Garcia R."/>
            <person name="Popoff A."/>
            <person name="Bader C.D."/>
            <person name="Loehr J."/>
            <person name="Walesch S."/>
            <person name="Walt C."/>
            <person name="Boldt J."/>
            <person name="Bunk B."/>
            <person name="Haeckl F.J.F.P.J."/>
            <person name="Gunesch A.P."/>
            <person name="Birkelbach J."/>
            <person name="Nuebel U."/>
            <person name="Pietschmann T."/>
            <person name="Bach T."/>
            <person name="Mueller R."/>
        </authorList>
    </citation>
    <scope>NUCLEOTIDE SEQUENCE [LARGE SCALE GENOMIC DNA]</scope>
    <source>
        <strain evidence="1 2">MSr11954</strain>
    </source>
</reference>
<sequence>MKRNLGHLTNLDELVRRAPELPFAILIEQLERLLGPDAVPVGELGPARAERIRFRHDIRPIFHAGDVTELRIIDVYDDFTGRKGEPTFEVSTTFLGVVGTVSPLASFFTEDALRAAANEDDPVLALYDVFHHRLISLFLRASRRVGLSASLTGGGRDTSTRRALALVGGAALASDVPAIAPLMRLGRARLFAQRPRGRTALVEALALAFPELSVRIVEAPWRDIALAPSETTLLGERRNRLGEVVLGGVLTKQAGLVVLWIAPVGREMLARLVPSGADHARLRYVIEEVTGGFVDVAIEIEVRPGEEPRLVLGEDEATLGGTAALGQRSADDPPMIVRVELSAGDEGAVTWSFRASPLAPGSRPARA</sequence>
<dbReference type="Pfam" id="PF06996">
    <property type="entry name" value="T6SS_TssG"/>
    <property type="match status" value="1"/>
</dbReference>
<gene>
    <name evidence="1" type="primary">tssG</name>
    <name evidence="1" type="ORF">LZC94_32340</name>
</gene>
<evidence type="ECO:0000313" key="2">
    <source>
        <dbReference type="Proteomes" id="UP001370348"/>
    </source>
</evidence>
<name>A0ABZ2LSD7_9BACT</name>
<dbReference type="PANTHER" id="PTHR35564:SF3">
    <property type="entry name" value="TYPE VI SECRETION SYSTEM BASEPLATE SUBUNIT TSSG"/>
    <property type="match status" value="1"/>
</dbReference>
<organism evidence="1 2">
    <name type="scientific">Pendulispora albinea</name>
    <dbReference type="NCBI Taxonomy" id="2741071"/>
    <lineage>
        <taxon>Bacteria</taxon>
        <taxon>Pseudomonadati</taxon>
        <taxon>Myxococcota</taxon>
        <taxon>Myxococcia</taxon>
        <taxon>Myxococcales</taxon>
        <taxon>Sorangiineae</taxon>
        <taxon>Pendulisporaceae</taxon>
        <taxon>Pendulispora</taxon>
    </lineage>
</organism>
<evidence type="ECO:0000313" key="1">
    <source>
        <dbReference type="EMBL" id="WXB12524.1"/>
    </source>
</evidence>
<dbReference type="InterPro" id="IPR010732">
    <property type="entry name" value="T6SS_TssG-like"/>
</dbReference>
<protein>
    <submittedName>
        <fullName evidence="1">Type VI secretion system baseplate subunit TssG</fullName>
    </submittedName>
</protein>
<dbReference type="NCBIfam" id="TIGR03347">
    <property type="entry name" value="VI_chp_1"/>
    <property type="match status" value="1"/>
</dbReference>
<proteinExistence type="predicted"/>
<dbReference type="PANTHER" id="PTHR35564">
    <property type="match status" value="1"/>
</dbReference>
<dbReference type="EMBL" id="CP089984">
    <property type="protein sequence ID" value="WXB12524.1"/>
    <property type="molecule type" value="Genomic_DNA"/>
</dbReference>